<name>A0A6C0CKB5_9ZZZZ</name>
<sequence length="265" mass="30856">MKYSYVHCVCYWTGSNRIDNLSKHIQRVDELKSAPNLVFLNIGCNNPENINKDPYEKLCDIPTKNTEVYIHYTFNTGGTVRALYNVYTYLKAKNIEYDLLGTWEDDYMFKSEQTFVKAKEQLAKGHIFVGSSWYNPNSAYKDEYVVNERDGTGYHDFTTADMELRKNAGLPKIKWCNIVRGGNSELTDKRTWIWTEDPYITTKSNLDKIYAHLGEFTLAPIKELYDHDEHGINYGEVGFCIRLDRAGFTFIGLLHSRYFEYLNTS</sequence>
<accession>A0A6C0CKB5</accession>
<evidence type="ECO:0008006" key="2">
    <source>
        <dbReference type="Google" id="ProtNLM"/>
    </source>
</evidence>
<organism evidence="1">
    <name type="scientific">viral metagenome</name>
    <dbReference type="NCBI Taxonomy" id="1070528"/>
    <lineage>
        <taxon>unclassified sequences</taxon>
        <taxon>metagenomes</taxon>
        <taxon>organismal metagenomes</taxon>
    </lineage>
</organism>
<reference evidence="1" key="1">
    <citation type="journal article" date="2020" name="Nature">
        <title>Giant virus diversity and host interactions through global metagenomics.</title>
        <authorList>
            <person name="Schulz F."/>
            <person name="Roux S."/>
            <person name="Paez-Espino D."/>
            <person name="Jungbluth S."/>
            <person name="Walsh D.A."/>
            <person name="Denef V.J."/>
            <person name="McMahon K.D."/>
            <person name="Konstantinidis K.T."/>
            <person name="Eloe-Fadrosh E.A."/>
            <person name="Kyrpides N.C."/>
            <person name="Woyke T."/>
        </authorList>
    </citation>
    <scope>NUCLEOTIDE SEQUENCE</scope>
    <source>
        <strain evidence="1">GVMAG-M-3300021343-4</strain>
    </source>
</reference>
<evidence type="ECO:0000313" key="1">
    <source>
        <dbReference type="EMBL" id="QHT04602.1"/>
    </source>
</evidence>
<protein>
    <recommendedName>
        <fullName evidence="2">Glycosyltransferase</fullName>
    </recommendedName>
</protein>
<proteinExistence type="predicted"/>
<dbReference type="EMBL" id="MN739435">
    <property type="protein sequence ID" value="QHT04602.1"/>
    <property type="molecule type" value="Genomic_DNA"/>
</dbReference>
<dbReference type="AlphaFoldDB" id="A0A6C0CKB5"/>